<dbReference type="PANTHER" id="PTHR21666">
    <property type="entry name" value="PEPTIDASE-RELATED"/>
    <property type="match status" value="1"/>
</dbReference>
<evidence type="ECO:0000256" key="1">
    <source>
        <dbReference type="SAM" id="Phobius"/>
    </source>
</evidence>
<dbReference type="InterPro" id="IPR050570">
    <property type="entry name" value="Cell_wall_metabolism_enzyme"/>
</dbReference>
<dbReference type="Gene3D" id="3.10.350.10">
    <property type="entry name" value="LysM domain"/>
    <property type="match status" value="2"/>
</dbReference>
<evidence type="ECO:0000313" key="3">
    <source>
        <dbReference type="EMBL" id="OGY88924.1"/>
    </source>
</evidence>
<dbReference type="PANTHER" id="PTHR21666:SF290">
    <property type="entry name" value="PEPTIDASE M23 DOMAIN PROTEIN"/>
    <property type="match status" value="1"/>
</dbReference>
<protein>
    <recommendedName>
        <fullName evidence="2">LysM domain-containing protein</fullName>
    </recommendedName>
</protein>
<dbReference type="GO" id="GO:0004222">
    <property type="term" value="F:metalloendopeptidase activity"/>
    <property type="evidence" value="ECO:0007669"/>
    <property type="project" value="TreeGrafter"/>
</dbReference>
<dbReference type="CDD" id="cd12797">
    <property type="entry name" value="M23_peptidase"/>
    <property type="match status" value="1"/>
</dbReference>
<feature type="domain" description="LysM" evidence="2">
    <location>
        <begin position="268"/>
        <end position="312"/>
    </location>
</feature>
<organism evidence="3 4">
    <name type="scientific">Candidatus Komeilibacteria bacterium RIFCSPLOWO2_01_FULL_45_10</name>
    <dbReference type="NCBI Taxonomy" id="1798550"/>
    <lineage>
        <taxon>Bacteria</taxon>
        <taxon>Candidatus Komeiliibacteriota</taxon>
    </lineage>
</organism>
<dbReference type="AlphaFoldDB" id="A0A1G2BIC9"/>
<feature type="domain" description="LysM" evidence="2">
    <location>
        <begin position="218"/>
        <end position="262"/>
    </location>
</feature>
<name>A0A1G2BIC9_9BACT</name>
<sequence>MIKSGAGLSLLILKFILEKIKRHLLTILVKFFQTFSWFLKSLKLFFFLLGKLAAFLYQLVFKYPFLIAYQILRRIKRICLSLFALKQPTLPKSFLFHLPLVLLVAAGVLAFGINLKAQGTKSENPGYKSLLFEISAPTDNYWEDEILSEEIEEGPITSQAPSSYLEETTLTPEAAGSEMEKPSEAIGSLISTTQGEAALIAPQITDPTVVTKKRDKIIDYVVQSGDVISTIAAKFGITVNTVLWENNLSSYSLIRPGQTLKILPVSGLTHKIKKGETLKAVAKKYKVNESEIIEFNKLASATDLAIDQVMIIPGGIKPQATPVVAARTTAPLPAIISSSKLQWPTNAYRLTQYFTWRHSGIDIANKTGQPVYTAEAGKVETTSWNRGGYGYYIIVDHGGGFKTLYAHLSQIYIKIGQNVSRGQVIGAVGSTGRSTGPHVHFEVRVRNVRINPLEYLR</sequence>
<keyword evidence="1" id="KW-0812">Transmembrane</keyword>
<dbReference type="InterPro" id="IPR036779">
    <property type="entry name" value="LysM_dom_sf"/>
</dbReference>
<dbReference type="CDD" id="cd00118">
    <property type="entry name" value="LysM"/>
    <property type="match status" value="2"/>
</dbReference>
<dbReference type="Proteomes" id="UP000178849">
    <property type="component" value="Unassembled WGS sequence"/>
</dbReference>
<dbReference type="Pfam" id="PF01551">
    <property type="entry name" value="Peptidase_M23"/>
    <property type="match status" value="1"/>
</dbReference>
<evidence type="ECO:0000313" key="4">
    <source>
        <dbReference type="Proteomes" id="UP000178849"/>
    </source>
</evidence>
<dbReference type="STRING" id="1798550.A2927_00080"/>
<dbReference type="SMART" id="SM00257">
    <property type="entry name" value="LysM"/>
    <property type="match status" value="2"/>
</dbReference>
<accession>A0A1G2BIC9</accession>
<dbReference type="Gene3D" id="2.70.70.10">
    <property type="entry name" value="Glucose Permease (Domain IIA)"/>
    <property type="match status" value="1"/>
</dbReference>
<dbReference type="PROSITE" id="PS51782">
    <property type="entry name" value="LYSM"/>
    <property type="match status" value="2"/>
</dbReference>
<evidence type="ECO:0000259" key="2">
    <source>
        <dbReference type="PROSITE" id="PS51782"/>
    </source>
</evidence>
<keyword evidence="1" id="KW-0472">Membrane</keyword>
<dbReference type="EMBL" id="MHKL01000033">
    <property type="protein sequence ID" value="OGY88924.1"/>
    <property type="molecule type" value="Genomic_DNA"/>
</dbReference>
<dbReference type="InterPro" id="IPR011055">
    <property type="entry name" value="Dup_hybrid_motif"/>
</dbReference>
<feature type="transmembrane region" description="Helical" evidence="1">
    <location>
        <begin position="93"/>
        <end position="113"/>
    </location>
</feature>
<dbReference type="InterPro" id="IPR018392">
    <property type="entry name" value="LysM"/>
</dbReference>
<dbReference type="InterPro" id="IPR016047">
    <property type="entry name" value="M23ase_b-sheet_dom"/>
</dbReference>
<dbReference type="Pfam" id="PF01476">
    <property type="entry name" value="LysM"/>
    <property type="match status" value="2"/>
</dbReference>
<dbReference type="SUPFAM" id="SSF51261">
    <property type="entry name" value="Duplicated hybrid motif"/>
    <property type="match status" value="1"/>
</dbReference>
<feature type="transmembrane region" description="Helical" evidence="1">
    <location>
        <begin position="45"/>
        <end position="72"/>
    </location>
</feature>
<proteinExistence type="predicted"/>
<reference evidence="3 4" key="1">
    <citation type="journal article" date="2016" name="Nat. Commun.">
        <title>Thousands of microbial genomes shed light on interconnected biogeochemical processes in an aquifer system.</title>
        <authorList>
            <person name="Anantharaman K."/>
            <person name="Brown C.T."/>
            <person name="Hug L.A."/>
            <person name="Sharon I."/>
            <person name="Castelle C.J."/>
            <person name="Probst A.J."/>
            <person name="Thomas B.C."/>
            <person name="Singh A."/>
            <person name="Wilkins M.J."/>
            <person name="Karaoz U."/>
            <person name="Brodie E.L."/>
            <person name="Williams K.H."/>
            <person name="Hubbard S.S."/>
            <person name="Banfield J.F."/>
        </authorList>
    </citation>
    <scope>NUCLEOTIDE SEQUENCE [LARGE SCALE GENOMIC DNA]</scope>
</reference>
<gene>
    <name evidence="3" type="ORF">A2927_00080</name>
</gene>
<keyword evidence="1" id="KW-1133">Transmembrane helix</keyword>
<comment type="caution">
    <text evidence="3">The sequence shown here is derived from an EMBL/GenBank/DDBJ whole genome shotgun (WGS) entry which is preliminary data.</text>
</comment>